<dbReference type="SMART" id="SM00065">
    <property type="entry name" value="GAF"/>
    <property type="match status" value="2"/>
</dbReference>
<dbReference type="SMART" id="SM00091">
    <property type="entry name" value="PAS"/>
    <property type="match status" value="4"/>
</dbReference>
<dbReference type="PROSITE" id="PS50113">
    <property type="entry name" value="PAC"/>
    <property type="match status" value="5"/>
</dbReference>
<dbReference type="GO" id="GO:0004673">
    <property type="term" value="F:protein histidine kinase activity"/>
    <property type="evidence" value="ECO:0007669"/>
    <property type="project" value="UniProtKB-EC"/>
</dbReference>
<organism evidence="19 20">
    <name type="scientific">Methylobacterium oryzae CBMB20</name>
    <dbReference type="NCBI Taxonomy" id="693986"/>
    <lineage>
        <taxon>Bacteria</taxon>
        <taxon>Pseudomonadati</taxon>
        <taxon>Pseudomonadota</taxon>
        <taxon>Alphaproteobacteria</taxon>
        <taxon>Hyphomicrobiales</taxon>
        <taxon>Methylobacteriaceae</taxon>
        <taxon>Methylobacterium</taxon>
    </lineage>
</organism>
<dbReference type="InterPro" id="IPR000014">
    <property type="entry name" value="PAS"/>
</dbReference>
<evidence type="ECO:0000256" key="2">
    <source>
        <dbReference type="ARBA" id="ARBA00012438"/>
    </source>
</evidence>
<dbReference type="InterPro" id="IPR013655">
    <property type="entry name" value="PAS_fold_3"/>
</dbReference>
<dbReference type="CDD" id="cd00130">
    <property type="entry name" value="PAS"/>
    <property type="match status" value="3"/>
</dbReference>
<comment type="catalytic activity">
    <reaction evidence="1">
        <text>ATP + protein L-histidine = ADP + protein N-phospho-L-histidine.</text>
        <dbReference type="EC" id="2.7.13.3"/>
    </reaction>
</comment>
<dbReference type="InterPro" id="IPR011102">
    <property type="entry name" value="Sig_transdc_His_kinase_HWE"/>
</dbReference>
<dbReference type="Gene3D" id="3.30.565.10">
    <property type="entry name" value="Histidine kinase-like ATPase, C-terminal domain"/>
    <property type="match status" value="1"/>
</dbReference>
<dbReference type="NCBIfam" id="TIGR00229">
    <property type="entry name" value="sensory_box"/>
    <property type="match status" value="4"/>
</dbReference>
<evidence type="ECO:0000256" key="1">
    <source>
        <dbReference type="ARBA" id="ARBA00000085"/>
    </source>
</evidence>
<evidence type="ECO:0000256" key="5">
    <source>
        <dbReference type="ARBA" id="ARBA00022553"/>
    </source>
</evidence>
<keyword evidence="20" id="KW-1185">Reference proteome</keyword>
<dbReference type="Pfam" id="PF13426">
    <property type="entry name" value="PAS_9"/>
    <property type="match status" value="1"/>
</dbReference>
<proteinExistence type="predicted"/>
<dbReference type="InterPro" id="IPR003018">
    <property type="entry name" value="GAF"/>
</dbReference>
<dbReference type="Pfam" id="PF08448">
    <property type="entry name" value="PAS_4"/>
    <property type="match status" value="2"/>
</dbReference>
<dbReference type="PANTHER" id="PTHR41523:SF7">
    <property type="entry name" value="HISTIDINE KINASE"/>
    <property type="match status" value="1"/>
</dbReference>
<accession>A0A089P0Y8</accession>
<dbReference type="Pfam" id="PF07536">
    <property type="entry name" value="HWE_HK"/>
    <property type="match status" value="1"/>
</dbReference>
<name>A0A089P0Y8_9HYPH</name>
<dbReference type="InterPro" id="IPR013656">
    <property type="entry name" value="PAS_4"/>
</dbReference>
<dbReference type="InterPro" id="IPR001610">
    <property type="entry name" value="PAC"/>
</dbReference>
<evidence type="ECO:0000259" key="18">
    <source>
        <dbReference type="PROSITE" id="PS50113"/>
    </source>
</evidence>
<dbReference type="SMART" id="SM00086">
    <property type="entry name" value="PAC"/>
    <property type="match status" value="5"/>
</dbReference>
<dbReference type="STRING" id="693986.MOC_4665"/>
<feature type="domain" description="PAC" evidence="18">
    <location>
        <begin position="944"/>
        <end position="996"/>
    </location>
</feature>
<reference evidence="19 20" key="1">
    <citation type="journal article" date="2014" name="PLoS ONE">
        <title>Genome Information of Methylobacterium oryzae, a Plant-Probiotic Methylotroph in the Phyllosphere.</title>
        <authorList>
            <person name="Kwak M.J."/>
            <person name="Jeong H."/>
            <person name="Madhaiyan M."/>
            <person name="Lee Y."/>
            <person name="Sa T.M."/>
            <person name="Oh T.K."/>
            <person name="Kim J.F."/>
        </authorList>
    </citation>
    <scope>NUCLEOTIDE SEQUENCE [LARGE SCALE GENOMIC DNA]</scope>
    <source>
        <strain evidence="19 20">CBMB20</strain>
    </source>
</reference>
<evidence type="ECO:0000256" key="10">
    <source>
        <dbReference type="ARBA" id="ARBA00022737"/>
    </source>
</evidence>
<dbReference type="HOGENOM" id="CLU_007893_0_0_5"/>
<gene>
    <name evidence="19" type="ORF">MOC_4665</name>
</gene>
<dbReference type="Gene3D" id="3.30.450.20">
    <property type="entry name" value="PAS domain"/>
    <property type="match status" value="5"/>
</dbReference>
<evidence type="ECO:0000256" key="13">
    <source>
        <dbReference type="ARBA" id="ARBA00022840"/>
    </source>
</evidence>
<keyword evidence="13" id="KW-0067">ATP-binding</keyword>
<evidence type="ECO:0000313" key="19">
    <source>
        <dbReference type="EMBL" id="AIQ92420.1"/>
    </source>
</evidence>
<keyword evidence="8" id="KW-0288">FMN</keyword>
<keyword evidence="11" id="KW-0547">Nucleotide-binding</keyword>
<dbReference type="Gene3D" id="2.10.70.100">
    <property type="match status" value="1"/>
</dbReference>
<dbReference type="Gene3D" id="3.30.450.40">
    <property type="match status" value="2"/>
</dbReference>
<feature type="domain" description="PAC" evidence="18">
    <location>
        <begin position="418"/>
        <end position="470"/>
    </location>
</feature>
<evidence type="ECO:0000313" key="20">
    <source>
        <dbReference type="Proteomes" id="UP000029492"/>
    </source>
</evidence>
<evidence type="ECO:0000256" key="6">
    <source>
        <dbReference type="ARBA" id="ARBA00022606"/>
    </source>
</evidence>
<dbReference type="AlphaFoldDB" id="A0A089P0Y8"/>
<evidence type="ECO:0000256" key="7">
    <source>
        <dbReference type="ARBA" id="ARBA00022630"/>
    </source>
</evidence>
<sequence>MNQVTRPVRVEEDARLSALAAFDILDTPPERGFDDIVHLARRLCAVPVALVSLVDRDRQWFKARAGFPSCETDLDRSVCKFVLAEPGVLQIPDLTRDARTCANPLVTGEPHLRFYAGAPIRTPDGQVLGSLCVIDHVPRPGGLSTEQVADLEALARQVMDQLLLRRSRSDRDRAGRQGEAVAVTLAGVAAAGGDLDESFRAVLAGAMHAVPAAEAGTVEIREGDTLVYRAVTESLAPHLGLRVPLRGSLAGACYREGVPLLVPDVLSDDRVDPELAERLRQRSCMLVPVRRGGVVVGVLKLQSSRLGAFAEEDLQVLGVLAGSVASGLAEAGERAANRAAALTEYRRRAVFDSAQDYAIILLDLDGRITDWNAGATRILGWRPEEMCGQTADAFFTPEDRRDGIPAMEMQSALEKGTGIDERWHLRRDGERFWANGEMMVLRDEAGAAIGFVKILRDRTEQKEAAARLQESQDRYRLAARATNDAIWDWDLATNHVLWNEALTEAYGHAPETVEPTGDWWIAQIHPEDRARIDASIHAVIDGVGTTWTDEYRFRRADGSYAHVLDRGHVMRDAQGRACRMIGAMLDLTERKRAEDAMRESERRLGIERGLLESIFRQAPVGISIAGAEAGMPSSLNAKAEEILGHGLGTEGDARYVSYGALHPDGQRYEPAEYPTLRALRKGETVRGEEMRYRNPATGELRLLEVSSGPVRDAEGAIQAAVTVLVDVGDQRRADAETRRLAALVEQSQDFIGLAAPDGSVDFVNEAGRRLIGLPDLAAARAMPIVDYFVPEERARVLDEVLPAAERDGFWEGELHFRHVVTGVAVPVLYNLFPVRDADGRKLGYGTVTRDLTEQHRARQALQASEATLRAVLDTVPVGILFAEAPSGHIVAGNRRLEEILRHPILPSPNADSYGEWVAFHEDGRLVEAADYPLSRIIREGMEHAEMRCEYQRGDGTRLWIEIAGAPMRDEAGTVVGAVVAVSDIDTRRRAEERQDLLNQELSHRMKNLLAMVQAIAASTLRGATDMDAAREVLGSRLVALGKAHDVLLGGAAESASLAAVVREGVGVQESAGRRVAFEGPDVEIGGKAALSLALTLHELTTNAVKYGSLSVPHGRVALTASLVGPEDAPRLRIAWMEIGGPLVVPPSRKGFGSRLIERGLTAQVNANLALDYRPEGVACVVEAALADFQAVV</sequence>
<dbReference type="RefSeq" id="WP_052083680.1">
    <property type="nucleotide sequence ID" value="NZ_CP003811.1"/>
</dbReference>
<protein>
    <recommendedName>
        <fullName evidence="3">Blue-light-activated histidine kinase</fullName>
        <ecNumber evidence="2">2.7.13.3</ecNumber>
    </recommendedName>
</protein>
<dbReference type="SUPFAM" id="SSF55785">
    <property type="entry name" value="PYP-like sensor domain (PAS domain)"/>
    <property type="match status" value="5"/>
</dbReference>
<dbReference type="eggNOG" id="COG3920">
    <property type="taxonomic scope" value="Bacteria"/>
</dbReference>
<dbReference type="PROSITE" id="PS50112">
    <property type="entry name" value="PAS"/>
    <property type="match status" value="3"/>
</dbReference>
<dbReference type="eggNOG" id="COG2202">
    <property type="taxonomic scope" value="Bacteria"/>
</dbReference>
<dbReference type="Pfam" id="PF01590">
    <property type="entry name" value="GAF"/>
    <property type="match status" value="1"/>
</dbReference>
<dbReference type="PANTHER" id="PTHR41523">
    <property type="entry name" value="TWO-COMPONENT SYSTEM SENSOR PROTEIN"/>
    <property type="match status" value="1"/>
</dbReference>
<dbReference type="EC" id="2.7.13.3" evidence="2"/>
<keyword evidence="6" id="KW-0716">Sensory transduction</keyword>
<dbReference type="GO" id="GO:0005524">
    <property type="term" value="F:ATP binding"/>
    <property type="evidence" value="ECO:0007669"/>
    <property type="project" value="UniProtKB-KW"/>
</dbReference>
<feature type="domain" description="PAC" evidence="18">
    <location>
        <begin position="686"/>
        <end position="739"/>
    </location>
</feature>
<keyword evidence="7" id="KW-0285">Flavoprotein</keyword>
<evidence type="ECO:0000256" key="16">
    <source>
        <dbReference type="ARBA" id="ARBA00023170"/>
    </source>
</evidence>
<evidence type="ECO:0000256" key="4">
    <source>
        <dbReference type="ARBA" id="ARBA00022543"/>
    </source>
</evidence>
<keyword evidence="14" id="KW-0157">Chromophore</keyword>
<evidence type="ECO:0000256" key="12">
    <source>
        <dbReference type="ARBA" id="ARBA00022777"/>
    </source>
</evidence>
<feature type="domain" description="PAC" evidence="18">
    <location>
        <begin position="810"/>
        <end position="863"/>
    </location>
</feature>
<keyword evidence="4" id="KW-0600">Photoreceptor protein</keyword>
<evidence type="ECO:0000256" key="3">
    <source>
        <dbReference type="ARBA" id="ARBA00021740"/>
    </source>
</evidence>
<dbReference type="EMBL" id="CP003811">
    <property type="protein sequence ID" value="AIQ92420.1"/>
    <property type="molecule type" value="Genomic_DNA"/>
</dbReference>
<keyword evidence="16" id="KW-0675">Receptor</keyword>
<dbReference type="Pfam" id="PF13188">
    <property type="entry name" value="PAS_8"/>
    <property type="match status" value="1"/>
</dbReference>
<dbReference type="InterPro" id="IPR035965">
    <property type="entry name" value="PAS-like_dom_sf"/>
</dbReference>
<dbReference type="SMART" id="SM00911">
    <property type="entry name" value="HWE_HK"/>
    <property type="match status" value="1"/>
</dbReference>
<dbReference type="InterPro" id="IPR036890">
    <property type="entry name" value="HATPase_C_sf"/>
</dbReference>
<evidence type="ECO:0000256" key="15">
    <source>
        <dbReference type="ARBA" id="ARBA00023026"/>
    </source>
</evidence>
<keyword evidence="9" id="KW-0808">Transferase</keyword>
<dbReference type="Pfam" id="PF08447">
    <property type="entry name" value="PAS_3"/>
    <property type="match status" value="1"/>
</dbReference>
<evidence type="ECO:0000256" key="9">
    <source>
        <dbReference type="ARBA" id="ARBA00022679"/>
    </source>
</evidence>
<dbReference type="Pfam" id="PF13185">
    <property type="entry name" value="GAF_2"/>
    <property type="match status" value="1"/>
</dbReference>
<dbReference type="SUPFAM" id="SSF55781">
    <property type="entry name" value="GAF domain-like"/>
    <property type="match status" value="2"/>
</dbReference>
<dbReference type="KEGG" id="mor:MOC_4665"/>
<feature type="domain" description="PAS" evidence="17">
    <location>
        <begin position="736"/>
        <end position="807"/>
    </location>
</feature>
<keyword evidence="15" id="KW-0843">Virulence</keyword>
<keyword evidence="10" id="KW-0677">Repeat</keyword>
<feature type="domain" description="PAS" evidence="17">
    <location>
        <begin position="343"/>
        <end position="416"/>
    </location>
</feature>
<feature type="domain" description="PAC" evidence="18">
    <location>
        <begin position="547"/>
        <end position="599"/>
    </location>
</feature>
<dbReference type="InterPro" id="IPR029016">
    <property type="entry name" value="GAF-like_dom_sf"/>
</dbReference>
<dbReference type="InterPro" id="IPR000700">
    <property type="entry name" value="PAS-assoc_C"/>
</dbReference>
<keyword evidence="12 19" id="KW-0418">Kinase</keyword>
<evidence type="ECO:0000259" key="17">
    <source>
        <dbReference type="PROSITE" id="PS50112"/>
    </source>
</evidence>
<evidence type="ECO:0000256" key="11">
    <source>
        <dbReference type="ARBA" id="ARBA00022741"/>
    </source>
</evidence>
<dbReference type="GO" id="GO:0009881">
    <property type="term" value="F:photoreceptor activity"/>
    <property type="evidence" value="ECO:0007669"/>
    <property type="project" value="UniProtKB-KW"/>
</dbReference>
<evidence type="ECO:0000256" key="8">
    <source>
        <dbReference type="ARBA" id="ARBA00022643"/>
    </source>
</evidence>
<keyword evidence="5" id="KW-0597">Phosphoprotein</keyword>
<evidence type="ECO:0000256" key="14">
    <source>
        <dbReference type="ARBA" id="ARBA00022991"/>
    </source>
</evidence>
<dbReference type="Proteomes" id="UP000029492">
    <property type="component" value="Chromosome"/>
</dbReference>
<feature type="domain" description="PAS" evidence="17">
    <location>
        <begin position="471"/>
        <end position="543"/>
    </location>
</feature>